<sequence length="656" mass="69242">RQEPASPLAAAEPTAGSPKGLQAAPHTHTLKVSSSEETFLPLPRPHPASACSPSHGCDHLPPPAPHLFRLPRRDHPHLEPQHRGPGRPGPHLGARGVPGHPHQFARLLHLGLHTQPLEDQPALLALHGAGLPRQAAQLHRPGAAGQLPCPHPLPVPGLHRAAAGGPERHARLGPLLGPVFPGSGGGLLLAPGDALCAAGAGPRAARQRCPQPHDGEAVLQQQPLGIQALLPSALQPRGRTGQGVCHVAGRDPEPRLPEEVAEVHHQHAGQEQVGGLRSPGPCPLCPTLQQLPSRLIASCRVPIACGGFSRQALTFREQRLHWNPWLGKRTLKGSGGLERMEGAGRNVFCHHCPLGASLRARFLPILGHKDGSLSVIDWFLGRVQYTVEAHNPERVTALAEYSTQICVLSAGADLTVKMWRLFPYAEESLLPLLCFSCASPAWHLCFLGETLAVAFQDPETVTYSIVYYNLMEQTRLEHGPEDDAQDDITGDAPPPEGTRGGRRSCSTCTGWVSAPPTPCLSLCAQHPLPRTLLLPKPAALCLVQPGRVGEDLGPQEQAAPVRAGVGRGQGPGPWRAVCGWPPNPAAAKGGAVPKGPSPQRLVQCSAGLFSLPTPPQWPHSGGLIQPGSRQPIGGAAVQRPPLMGQVASTLPAIVTG</sequence>
<keyword evidence="3" id="KW-1185">Reference proteome</keyword>
<feature type="region of interest" description="Disordered" evidence="1">
    <location>
        <begin position="480"/>
        <end position="503"/>
    </location>
</feature>
<dbReference type="PANTHER" id="PTHR45532:SF1">
    <property type="entry name" value="WD REPEAT-CONTAINING PROTEIN 97"/>
    <property type="match status" value="1"/>
</dbReference>
<reference evidence="2" key="2">
    <citation type="submission" date="2025-09" db="UniProtKB">
        <authorList>
            <consortium name="Ensembl"/>
        </authorList>
    </citation>
    <scope>IDENTIFICATION</scope>
</reference>
<evidence type="ECO:0000256" key="1">
    <source>
        <dbReference type="SAM" id="MobiDB-lite"/>
    </source>
</evidence>
<dbReference type="GeneTree" id="ENSGT00940000163397"/>
<dbReference type="PANTHER" id="PTHR45532">
    <property type="entry name" value="WD REPEAT-CONTAINING PROTEIN 97"/>
    <property type="match status" value="1"/>
</dbReference>
<proteinExistence type="predicted"/>
<organism evidence="2 3">
    <name type="scientific">Naja naja</name>
    <name type="common">Indian cobra</name>
    <dbReference type="NCBI Taxonomy" id="35670"/>
    <lineage>
        <taxon>Eukaryota</taxon>
        <taxon>Metazoa</taxon>
        <taxon>Chordata</taxon>
        <taxon>Craniata</taxon>
        <taxon>Vertebrata</taxon>
        <taxon>Euteleostomi</taxon>
        <taxon>Lepidosauria</taxon>
        <taxon>Squamata</taxon>
        <taxon>Bifurcata</taxon>
        <taxon>Unidentata</taxon>
        <taxon>Episquamata</taxon>
        <taxon>Toxicofera</taxon>
        <taxon>Serpentes</taxon>
        <taxon>Colubroidea</taxon>
        <taxon>Elapidae</taxon>
        <taxon>Elapinae</taxon>
        <taxon>Naja</taxon>
    </lineage>
</organism>
<feature type="region of interest" description="Disordered" evidence="1">
    <location>
        <begin position="1"/>
        <end position="101"/>
    </location>
</feature>
<dbReference type="Proteomes" id="UP000694559">
    <property type="component" value="Unplaced"/>
</dbReference>
<dbReference type="InterPro" id="IPR036322">
    <property type="entry name" value="WD40_repeat_dom_sf"/>
</dbReference>
<accession>A0A8C6VAM1</accession>
<reference evidence="2" key="1">
    <citation type="submission" date="2025-08" db="UniProtKB">
        <authorList>
            <consortium name="Ensembl"/>
        </authorList>
    </citation>
    <scope>IDENTIFICATION</scope>
</reference>
<dbReference type="Ensembl" id="ENSNNAT00000002950.1">
    <property type="protein sequence ID" value="ENSNNAP00000002801.1"/>
    <property type="gene ID" value="ENSNNAG00000001943.1"/>
</dbReference>
<name>A0A8C6VAM1_NAJNA</name>
<dbReference type="AlphaFoldDB" id="A0A8C6VAM1"/>
<protein>
    <submittedName>
        <fullName evidence="2">Uncharacterized protein</fullName>
    </submittedName>
</protein>
<dbReference type="SUPFAM" id="SSF50978">
    <property type="entry name" value="WD40 repeat-like"/>
    <property type="match status" value="1"/>
</dbReference>
<evidence type="ECO:0000313" key="3">
    <source>
        <dbReference type="Proteomes" id="UP000694559"/>
    </source>
</evidence>
<dbReference type="OrthoDB" id="9045756at2759"/>
<evidence type="ECO:0000313" key="2">
    <source>
        <dbReference type="Ensembl" id="ENSNNAP00000002801.1"/>
    </source>
</evidence>
<feature type="compositionally biased region" description="Basic and acidic residues" evidence="1">
    <location>
        <begin position="71"/>
        <end position="82"/>
    </location>
</feature>